<accession>A0A383DEA5</accession>
<feature type="non-terminal residue" evidence="1">
    <location>
        <position position="236"/>
    </location>
</feature>
<name>A0A383DEA5_9ZZZZ</name>
<proteinExistence type="predicted"/>
<gene>
    <name evidence="1" type="ORF">METZ01_LOCUS495507</name>
</gene>
<dbReference type="EMBL" id="UINC01216493">
    <property type="protein sequence ID" value="SVE42653.1"/>
    <property type="molecule type" value="Genomic_DNA"/>
</dbReference>
<feature type="non-terminal residue" evidence="1">
    <location>
        <position position="1"/>
    </location>
</feature>
<protein>
    <submittedName>
        <fullName evidence="1">Uncharacterized protein</fullName>
    </submittedName>
</protein>
<reference evidence="1" key="1">
    <citation type="submission" date="2018-05" db="EMBL/GenBank/DDBJ databases">
        <authorList>
            <person name="Lanie J.A."/>
            <person name="Ng W.-L."/>
            <person name="Kazmierczak K.M."/>
            <person name="Andrzejewski T.M."/>
            <person name="Davidsen T.M."/>
            <person name="Wayne K.J."/>
            <person name="Tettelin H."/>
            <person name="Glass J.I."/>
            <person name="Rusch D."/>
            <person name="Podicherti R."/>
            <person name="Tsui H.-C.T."/>
            <person name="Winkler M.E."/>
        </authorList>
    </citation>
    <scope>NUCLEOTIDE SEQUENCE</scope>
</reference>
<sequence length="236" mass="26496">IFSCSTNNQQIVKSVNTKNVNIENKYIISKGNFSENIGDIEYCYLSFDYIDQVESETTKNIALDLISSYLVRIERIGLSGVSMKECMLNLTYVISNSVTLISLQGKGFNSSTESEEFGVDGFRHALLKNILHLKPEIAILLCEEYDVVLPECENYLVEVDSSVSRHQLIPDGSYSIKGGTIRNFSTNKLKSSTVYRGNLNYKIIYNEKGSYTIEKTGIGAYKKNGSDWINLSCQNP</sequence>
<evidence type="ECO:0000313" key="1">
    <source>
        <dbReference type="EMBL" id="SVE42653.1"/>
    </source>
</evidence>
<organism evidence="1">
    <name type="scientific">marine metagenome</name>
    <dbReference type="NCBI Taxonomy" id="408172"/>
    <lineage>
        <taxon>unclassified sequences</taxon>
        <taxon>metagenomes</taxon>
        <taxon>ecological metagenomes</taxon>
    </lineage>
</organism>
<dbReference type="AlphaFoldDB" id="A0A383DEA5"/>